<dbReference type="EMBL" id="JAALLT010000004">
    <property type="protein sequence ID" value="NGP77969.1"/>
    <property type="molecule type" value="Genomic_DNA"/>
</dbReference>
<comment type="caution">
    <text evidence="1">The sequence shown here is derived from an EMBL/GenBank/DDBJ whole genome shotgun (WGS) entry which is preliminary data.</text>
</comment>
<organism evidence="1 2">
    <name type="scientific">Halalkalibaculum roseum</name>
    <dbReference type="NCBI Taxonomy" id="2709311"/>
    <lineage>
        <taxon>Bacteria</taxon>
        <taxon>Pseudomonadati</taxon>
        <taxon>Balneolota</taxon>
        <taxon>Balneolia</taxon>
        <taxon>Balneolales</taxon>
        <taxon>Balneolaceae</taxon>
        <taxon>Halalkalibaculum</taxon>
    </lineage>
</organism>
<keyword evidence="2" id="KW-1185">Reference proteome</keyword>
<dbReference type="Gene3D" id="3.10.180.10">
    <property type="entry name" value="2,3-Dihydroxybiphenyl 1,2-Dioxygenase, domain 1"/>
    <property type="match status" value="1"/>
</dbReference>
<evidence type="ECO:0000313" key="2">
    <source>
        <dbReference type="Proteomes" id="UP000473278"/>
    </source>
</evidence>
<evidence type="ECO:0000313" key="1">
    <source>
        <dbReference type="EMBL" id="NGP77969.1"/>
    </source>
</evidence>
<name>A0A6M1SSB9_9BACT</name>
<dbReference type="Proteomes" id="UP000473278">
    <property type="component" value="Unassembled WGS sequence"/>
</dbReference>
<protein>
    <submittedName>
        <fullName evidence="1">Bleomycin resistance protein</fullName>
    </submittedName>
</protein>
<dbReference type="SUPFAM" id="SSF54593">
    <property type="entry name" value="Glyoxalase/Bleomycin resistance protein/Dihydroxybiphenyl dioxygenase"/>
    <property type="match status" value="1"/>
</dbReference>
<accession>A0A6M1SSB9</accession>
<dbReference type="AlphaFoldDB" id="A0A6M1SSB9"/>
<sequence>MKAQKLYPFVPSGDDYELAISFFESLGFTKTWGDDQLCGLSMAGAYFLLQNHENIEWQQNQMIVIEVDDLDAYWDMISEKDLEKTFKGVKIKKPTDYPWGREVHIIDPAGVCWHLRAGEG</sequence>
<dbReference type="InterPro" id="IPR029068">
    <property type="entry name" value="Glyas_Bleomycin-R_OHBP_Dase"/>
</dbReference>
<dbReference type="RefSeq" id="WP_165143660.1">
    <property type="nucleotide sequence ID" value="NZ_JAALLT010000004.1"/>
</dbReference>
<gene>
    <name evidence="1" type="ORF">G3570_15070</name>
</gene>
<proteinExistence type="predicted"/>
<reference evidence="1 2" key="1">
    <citation type="submission" date="2020-02" db="EMBL/GenBank/DDBJ databases">
        <title>Balneolaceae bacterium YR4-1, complete genome.</title>
        <authorList>
            <person name="Li Y."/>
            <person name="Wu S."/>
        </authorList>
    </citation>
    <scope>NUCLEOTIDE SEQUENCE [LARGE SCALE GENOMIC DNA]</scope>
    <source>
        <strain evidence="1 2">YR4-1</strain>
    </source>
</reference>